<reference evidence="3 4" key="1">
    <citation type="submission" date="2015-04" db="EMBL/GenBank/DDBJ databases">
        <title>Complete genome sequence of Schizopora paradoxa KUC8140, a cosmopolitan wood degrader in East Asia.</title>
        <authorList>
            <consortium name="DOE Joint Genome Institute"/>
            <person name="Min B."/>
            <person name="Park H."/>
            <person name="Jang Y."/>
            <person name="Kim J.-J."/>
            <person name="Kim K.H."/>
            <person name="Pangilinan J."/>
            <person name="Lipzen A."/>
            <person name="Riley R."/>
            <person name="Grigoriev I.V."/>
            <person name="Spatafora J.W."/>
            <person name="Choi I.-G."/>
        </authorList>
    </citation>
    <scope>NUCLEOTIDE SEQUENCE [LARGE SCALE GENOMIC DNA]</scope>
    <source>
        <strain evidence="3 4">KUC8140</strain>
    </source>
</reference>
<accession>A0A0H2R7C7</accession>
<proteinExistence type="predicted"/>
<feature type="compositionally biased region" description="Basic and acidic residues" evidence="1">
    <location>
        <begin position="99"/>
        <end position="117"/>
    </location>
</feature>
<feature type="region of interest" description="Disordered" evidence="1">
    <location>
        <begin position="427"/>
        <end position="517"/>
    </location>
</feature>
<feature type="region of interest" description="Disordered" evidence="1">
    <location>
        <begin position="76"/>
        <end position="401"/>
    </location>
</feature>
<gene>
    <name evidence="3" type="ORF">SCHPADRAFT_860472</name>
</gene>
<protein>
    <recommendedName>
        <fullName evidence="2">Wbp11/ELF5/Saf1 N-terminal domain-containing protein</fullName>
    </recommendedName>
</protein>
<feature type="compositionally biased region" description="Pro residues" evidence="1">
    <location>
        <begin position="299"/>
        <end position="310"/>
    </location>
</feature>
<dbReference type="Pfam" id="PF09429">
    <property type="entry name" value="Wbp11"/>
    <property type="match status" value="1"/>
</dbReference>
<dbReference type="STRING" id="27342.A0A0H2R7C7"/>
<organism evidence="3 4">
    <name type="scientific">Schizopora paradoxa</name>
    <dbReference type="NCBI Taxonomy" id="27342"/>
    <lineage>
        <taxon>Eukaryota</taxon>
        <taxon>Fungi</taxon>
        <taxon>Dikarya</taxon>
        <taxon>Basidiomycota</taxon>
        <taxon>Agaricomycotina</taxon>
        <taxon>Agaricomycetes</taxon>
        <taxon>Hymenochaetales</taxon>
        <taxon>Schizoporaceae</taxon>
        <taxon>Schizopora</taxon>
    </lineage>
</organism>
<feature type="compositionally biased region" description="Basic and acidic residues" evidence="1">
    <location>
        <begin position="76"/>
        <end position="92"/>
    </location>
</feature>
<evidence type="ECO:0000313" key="4">
    <source>
        <dbReference type="Proteomes" id="UP000053477"/>
    </source>
</evidence>
<feature type="compositionally biased region" description="Basic and acidic residues" evidence="1">
    <location>
        <begin position="24"/>
        <end position="35"/>
    </location>
</feature>
<feature type="compositionally biased region" description="Pro residues" evidence="1">
    <location>
        <begin position="346"/>
        <end position="356"/>
    </location>
</feature>
<feature type="compositionally biased region" description="Low complexity" evidence="1">
    <location>
        <begin position="357"/>
        <end position="370"/>
    </location>
</feature>
<dbReference type="EMBL" id="KQ086150">
    <property type="protein sequence ID" value="KLO07262.1"/>
    <property type="molecule type" value="Genomic_DNA"/>
</dbReference>
<dbReference type="InParanoid" id="A0A0H2R7C7"/>
<evidence type="ECO:0000256" key="1">
    <source>
        <dbReference type="SAM" id="MobiDB-lite"/>
    </source>
</evidence>
<dbReference type="GO" id="GO:0006396">
    <property type="term" value="P:RNA processing"/>
    <property type="evidence" value="ECO:0007669"/>
    <property type="project" value="InterPro"/>
</dbReference>
<sequence>MAKGKSVNPADAFRKAQRKKELKKNKTERQKTRDFALVKKDTSELNDEISKLEALAEPSAEDRARLKQLKNELADINKKKEEYVEAHPEQRKLVYASTRRREQNDEDDAAPKPELKKRNLFKKNGLPRHPERSIYYDPVMNPFGVAPPGMPYVERPLLPNEVDSDAEPEQKAESGDDDDDIAMPEGPPPGHEGGQGEEVDSDDDIPMPEGPPPGKGFAQIAPPLPPSQPPLPPGPPPGLLTFTPPLPPLPSQPHAFLPPYPPPSFLLPPPPPPPQGFAGMPPFPPPPPFPPHAFGQQNFPPPPPPPPPGFFPRRAQATHAALQDPLAPIPQTQHPYQAHRAALSGIPPPPPPPLPPSSFLSSPSSSLPHNPNLPPRPNVAALGASASAQAQTSSSAVPAAISASATITAEPELRDLKKEATAFVPSSLKRKKGGANASSRVNAAPALDGDGKEGVQQDGEDANAIGPQRSDLMGTLQEKFGPMPTVGSSKEDEPALKKRKVHVPPPPPRKTGADDYDKFMTEMKDLLGPGAS</sequence>
<keyword evidence="4" id="KW-1185">Reference proteome</keyword>
<feature type="compositionally biased region" description="Low complexity" evidence="1">
    <location>
        <begin position="378"/>
        <end position="401"/>
    </location>
</feature>
<dbReference type="AlphaFoldDB" id="A0A0H2R7C7"/>
<feature type="region of interest" description="Disordered" evidence="1">
    <location>
        <begin position="1"/>
        <end position="35"/>
    </location>
</feature>
<evidence type="ECO:0000313" key="3">
    <source>
        <dbReference type="EMBL" id="KLO07262.1"/>
    </source>
</evidence>
<dbReference type="InterPro" id="IPR019007">
    <property type="entry name" value="Wbp11/ELF5/Saf1_N"/>
</dbReference>
<dbReference type="OrthoDB" id="205569at2759"/>
<dbReference type="Pfam" id="PF12622">
    <property type="entry name" value="NpwBP"/>
    <property type="match status" value="1"/>
</dbReference>
<feature type="compositionally biased region" description="Pro residues" evidence="1">
    <location>
        <begin position="222"/>
        <end position="291"/>
    </location>
</feature>
<dbReference type="Proteomes" id="UP000053477">
    <property type="component" value="Unassembled WGS sequence"/>
</dbReference>
<feature type="compositionally biased region" description="Acidic residues" evidence="1">
    <location>
        <begin position="195"/>
        <end position="206"/>
    </location>
</feature>
<evidence type="ECO:0000259" key="2">
    <source>
        <dbReference type="Pfam" id="PF09429"/>
    </source>
</evidence>
<name>A0A0H2R7C7_9AGAM</name>
<feature type="domain" description="Wbp11/ELF5/Saf1 N-terminal" evidence="2">
    <location>
        <begin position="4"/>
        <end position="78"/>
    </location>
</feature>